<evidence type="ECO:0000256" key="9">
    <source>
        <dbReference type="ARBA" id="ARBA00022840"/>
    </source>
</evidence>
<keyword evidence="13" id="KW-1185">Reference proteome</keyword>
<dbReference type="Proteomes" id="UP001498771">
    <property type="component" value="Unassembled WGS sequence"/>
</dbReference>
<evidence type="ECO:0000256" key="2">
    <source>
        <dbReference type="ARBA" id="ARBA00004801"/>
    </source>
</evidence>
<protein>
    <recommendedName>
        <fullName evidence="4 10">Adenosine kinase</fullName>
        <shortName evidence="10">AK</shortName>
        <ecNumber evidence="4 10">2.7.1.20</ecNumber>
    </recommendedName>
    <alternativeName>
        <fullName evidence="10">Adenosine 5'-phosphotransferase</fullName>
    </alternativeName>
</protein>
<proteinExistence type="inferred from homology"/>
<dbReference type="Pfam" id="PF00294">
    <property type="entry name" value="PfkB"/>
    <property type="match status" value="1"/>
</dbReference>
<evidence type="ECO:0000256" key="6">
    <source>
        <dbReference type="ARBA" id="ARBA00022726"/>
    </source>
</evidence>
<keyword evidence="7 10" id="KW-0547">Nucleotide-binding</keyword>
<keyword evidence="5 10" id="KW-0808">Transferase</keyword>
<dbReference type="EMBL" id="JBBJBU010000014">
    <property type="protein sequence ID" value="KAK7202954.1"/>
    <property type="molecule type" value="Genomic_DNA"/>
</dbReference>
<dbReference type="PANTHER" id="PTHR45769">
    <property type="entry name" value="ADENOSINE KINASE"/>
    <property type="match status" value="1"/>
</dbReference>
<evidence type="ECO:0000256" key="1">
    <source>
        <dbReference type="ARBA" id="ARBA00001946"/>
    </source>
</evidence>
<comment type="caution">
    <text evidence="12">The sequence shown here is derived from an EMBL/GenBank/DDBJ whole genome shotgun (WGS) entry which is preliminary data.</text>
</comment>
<comment type="pathway">
    <text evidence="2 10">Purine metabolism; AMP biosynthesis via salvage pathway; AMP from adenosine: step 1/1.</text>
</comment>
<dbReference type="CDD" id="cd01168">
    <property type="entry name" value="adenosine_kinase"/>
    <property type="match status" value="1"/>
</dbReference>
<comment type="cofactor">
    <cofactor evidence="1 10">
        <name>Mg(2+)</name>
        <dbReference type="ChEBI" id="CHEBI:18420"/>
    </cofactor>
</comment>
<evidence type="ECO:0000256" key="10">
    <source>
        <dbReference type="RuleBase" id="RU368116"/>
    </source>
</evidence>
<name>A0ABR1EZC8_9ASCO</name>
<dbReference type="Gene3D" id="3.40.1190.20">
    <property type="match status" value="1"/>
</dbReference>
<evidence type="ECO:0000256" key="3">
    <source>
        <dbReference type="ARBA" id="ARBA00010688"/>
    </source>
</evidence>
<keyword evidence="8 10" id="KW-0418">Kinase</keyword>
<evidence type="ECO:0000313" key="13">
    <source>
        <dbReference type="Proteomes" id="UP001498771"/>
    </source>
</evidence>
<accession>A0ABR1EZC8</accession>
<dbReference type="InterPro" id="IPR002173">
    <property type="entry name" value="Carboh/pur_kinase_PfkB_CS"/>
</dbReference>
<keyword evidence="10" id="KW-0460">Magnesium</keyword>
<dbReference type="PANTHER" id="PTHR45769:SF3">
    <property type="entry name" value="ADENOSINE KINASE"/>
    <property type="match status" value="1"/>
</dbReference>
<dbReference type="PROSITE" id="PS00584">
    <property type="entry name" value="PFKB_KINASES_2"/>
    <property type="match status" value="1"/>
</dbReference>
<evidence type="ECO:0000259" key="11">
    <source>
        <dbReference type="Pfam" id="PF00294"/>
    </source>
</evidence>
<sequence length="346" mass="37076">MPYSLLCLGNPLLDIQATCPPEFLEKYGLKANDAILAEEKHMPVFDEILQYDAKYLAGGAAQNTARGAQYVLPADSVVYCGCVGEDKFADMLREANKKEGLFNAYRVEKDIPTGKCAVIVTQNGAARSLVTDLSAANHYKVEHLKSPEVWKYVEEASTFYVGGFHLTVCVPAILALGEHAAATNKLFTMNMSAPFLCQFFKDQMDSVAPYWDIVIGNESEAAAYAEAHNLGTTDVTEIAKAIAVLPKANAKRPRHVVITQGADSTVVVTADSTGVTSSKVYAINPIAASEIVDTNGAGDSFAGGFVGSLVGGKSFDEAVDVGHWLASWTVRLNGPAYPYPKISYSA</sequence>
<dbReference type="RefSeq" id="XP_064765987.1">
    <property type="nucleotide sequence ID" value="XM_064913597.1"/>
</dbReference>
<evidence type="ECO:0000256" key="4">
    <source>
        <dbReference type="ARBA" id="ARBA00012119"/>
    </source>
</evidence>
<keyword evidence="9 10" id="KW-0067">ATP-binding</keyword>
<dbReference type="SUPFAM" id="SSF53613">
    <property type="entry name" value="Ribokinase-like"/>
    <property type="match status" value="1"/>
</dbReference>
<feature type="domain" description="Carbohydrate kinase PfkB" evidence="11">
    <location>
        <begin position="23"/>
        <end position="341"/>
    </location>
</feature>
<evidence type="ECO:0000256" key="5">
    <source>
        <dbReference type="ARBA" id="ARBA00022679"/>
    </source>
</evidence>
<evidence type="ECO:0000256" key="8">
    <source>
        <dbReference type="ARBA" id="ARBA00022777"/>
    </source>
</evidence>
<dbReference type="GO" id="GO:0016301">
    <property type="term" value="F:kinase activity"/>
    <property type="evidence" value="ECO:0007669"/>
    <property type="project" value="UniProtKB-KW"/>
</dbReference>
<comment type="function">
    <text evidence="10">ATP dependent phosphorylation of adenosine and other related nucleoside analogs to monophosphate derivatives.</text>
</comment>
<keyword evidence="6 10" id="KW-0660">Purine salvage</keyword>
<dbReference type="EC" id="2.7.1.20" evidence="4 10"/>
<dbReference type="InterPro" id="IPR001805">
    <property type="entry name" value="Adenokinase"/>
</dbReference>
<evidence type="ECO:0000256" key="7">
    <source>
        <dbReference type="ARBA" id="ARBA00022741"/>
    </source>
</evidence>
<dbReference type="InterPro" id="IPR011611">
    <property type="entry name" value="PfkB_dom"/>
</dbReference>
<dbReference type="InterPro" id="IPR029056">
    <property type="entry name" value="Ribokinase-like"/>
</dbReference>
<comment type="catalytic activity">
    <reaction evidence="10">
        <text>adenosine + ATP = AMP + ADP + H(+)</text>
        <dbReference type="Rhea" id="RHEA:20824"/>
        <dbReference type="ChEBI" id="CHEBI:15378"/>
        <dbReference type="ChEBI" id="CHEBI:16335"/>
        <dbReference type="ChEBI" id="CHEBI:30616"/>
        <dbReference type="ChEBI" id="CHEBI:456215"/>
        <dbReference type="ChEBI" id="CHEBI:456216"/>
        <dbReference type="EC" id="2.7.1.20"/>
    </reaction>
</comment>
<evidence type="ECO:0000313" key="12">
    <source>
        <dbReference type="EMBL" id="KAK7202954.1"/>
    </source>
</evidence>
<reference evidence="12 13" key="1">
    <citation type="submission" date="2024-03" db="EMBL/GenBank/DDBJ databases">
        <title>Genome-scale model development and genomic sequencing of the oleaginous clade Lipomyces.</title>
        <authorList>
            <consortium name="Lawrence Berkeley National Laboratory"/>
            <person name="Czajka J.J."/>
            <person name="Han Y."/>
            <person name="Kim J."/>
            <person name="Mondo S.J."/>
            <person name="Hofstad B.A."/>
            <person name="Robles A."/>
            <person name="Haridas S."/>
            <person name="Riley R."/>
            <person name="LaButti K."/>
            <person name="Pangilinan J."/>
            <person name="Andreopoulos W."/>
            <person name="Lipzen A."/>
            <person name="Yan J."/>
            <person name="Wang M."/>
            <person name="Ng V."/>
            <person name="Grigoriev I.V."/>
            <person name="Spatafora J.W."/>
            <person name="Magnuson J.K."/>
            <person name="Baker S.E."/>
            <person name="Pomraning K.R."/>
        </authorList>
    </citation>
    <scope>NUCLEOTIDE SEQUENCE [LARGE SCALE GENOMIC DNA]</scope>
    <source>
        <strain evidence="12 13">Phaff 52-87</strain>
    </source>
</reference>
<dbReference type="Gene3D" id="3.30.1110.10">
    <property type="match status" value="1"/>
</dbReference>
<dbReference type="PRINTS" id="PR00989">
    <property type="entry name" value="ADENOKINASE"/>
</dbReference>
<dbReference type="GeneID" id="90039109"/>
<organism evidence="12 13">
    <name type="scientific">Myxozyma melibiosi</name>
    <dbReference type="NCBI Taxonomy" id="54550"/>
    <lineage>
        <taxon>Eukaryota</taxon>
        <taxon>Fungi</taxon>
        <taxon>Dikarya</taxon>
        <taxon>Ascomycota</taxon>
        <taxon>Saccharomycotina</taxon>
        <taxon>Lipomycetes</taxon>
        <taxon>Lipomycetales</taxon>
        <taxon>Lipomycetaceae</taxon>
        <taxon>Myxozyma</taxon>
    </lineage>
</organism>
<gene>
    <name evidence="12" type="ORF">BZA70DRAFT_284377</name>
</gene>
<comment type="similarity">
    <text evidence="3 10">Belongs to the carbohydrate kinase PfkB family.</text>
</comment>